<evidence type="ECO:0000313" key="1">
    <source>
        <dbReference type="EMBL" id="QZE14003.1"/>
    </source>
</evidence>
<dbReference type="EMBL" id="CP081303">
    <property type="protein sequence ID" value="QZE14003.1"/>
    <property type="molecule type" value="Genomic_DNA"/>
</dbReference>
<name>A0AC61NER3_9BACT</name>
<protein>
    <submittedName>
        <fullName evidence="1">Glutaminyl-peptide cyclotransferase</fullName>
    </submittedName>
</protein>
<dbReference type="Proteomes" id="UP000826212">
    <property type="component" value="Chromosome"/>
</dbReference>
<proteinExistence type="predicted"/>
<keyword evidence="2" id="KW-1185">Reference proteome</keyword>
<organism evidence="1 2">
    <name type="scientific">Halosquirtibacter laminarini</name>
    <dbReference type="NCBI Taxonomy" id="3374600"/>
    <lineage>
        <taxon>Bacteria</taxon>
        <taxon>Pseudomonadati</taxon>
        <taxon>Bacteroidota</taxon>
        <taxon>Bacteroidia</taxon>
        <taxon>Marinilabiliales</taxon>
        <taxon>Prolixibacteraceae</taxon>
        <taxon>Halosquirtibacter</taxon>
    </lineage>
</organism>
<accession>A0AC61NER3</accession>
<reference evidence="1" key="1">
    <citation type="submission" date="2021-08" db="EMBL/GenBank/DDBJ databases">
        <title>Novel anaerobic bacterium isolated from sea squirt in East Sea, Republic of Korea.</title>
        <authorList>
            <person name="Nguyen T.H."/>
            <person name="Li Z."/>
            <person name="Lee Y.-J."/>
            <person name="Ko J."/>
            <person name="Kim S.-G."/>
        </authorList>
    </citation>
    <scope>NUCLEOTIDE SEQUENCE</scope>
    <source>
        <strain evidence="1">KCTC 25031</strain>
    </source>
</reference>
<gene>
    <name evidence="1" type="ORF">K4L44_15965</name>
</gene>
<evidence type="ECO:0000313" key="2">
    <source>
        <dbReference type="Proteomes" id="UP000826212"/>
    </source>
</evidence>
<sequence>MRYIRIQYFALFLFLLWSGFTSCKTTSNTRKPVPVVKMKKQAILGSDIFVRIKVLPKGGKVTKATLLLNGKKLEELKNFDCQIKLPLESLRLGRNRVTIEALKDNGKLGVTNKEIVLFSSKKPQEIEYKVEKTFTHYQSHFTEGLEFNNGLLYESTGEHGTSGIYKIDLTTNKVVDSVSLDKEYFGEGVTLLNGNLYQLTYKKQKAFVYRDSDMKKIKEFTFPNKEGWGLTNDGESLIMSDGSSVLYFVDPSTFKETKRIEVFSNSREFTYLNELEYVKGYIYANVWTTEDIVKIDSQTGEVVAIISLTGLTNSAQISSKKTIDVMNGIAYNEKEKSLYVTGKYWPKLYKISLYEKGKRVNP</sequence>